<dbReference type="Proteomes" id="UP000192439">
    <property type="component" value="Chromosome"/>
</dbReference>
<gene>
    <name evidence="1" type="ORF">BH695_5174</name>
</gene>
<organism evidence="1 2">
    <name type="scientific">Microcystis aeruginosa PCC 7806SL</name>
    <dbReference type="NCBI Taxonomy" id="1903187"/>
    <lineage>
        <taxon>Bacteria</taxon>
        <taxon>Bacillati</taxon>
        <taxon>Cyanobacteriota</taxon>
        <taxon>Cyanophyceae</taxon>
        <taxon>Oscillatoriophycideae</taxon>
        <taxon>Chroococcales</taxon>
        <taxon>Microcystaceae</taxon>
        <taxon>Microcystis</taxon>
    </lineage>
</organism>
<evidence type="ECO:0000313" key="2">
    <source>
        <dbReference type="Proteomes" id="UP000192439"/>
    </source>
</evidence>
<sequence length="40" mass="4695">MVRKKLTCFDFIPICRFCKTKPPIYPHFYDNTALSSPMPS</sequence>
<dbReference type="EMBL" id="CP020771">
    <property type="protein sequence ID" value="ARI84453.1"/>
    <property type="molecule type" value="Genomic_DNA"/>
</dbReference>
<reference evidence="1 2" key="1">
    <citation type="journal article" date="2018" name="Harmful Algae">
        <title>The highly heterogeneous methylated genomes and diverse restriction-modification systems of bloom-forming Microcystis.</title>
        <authorList>
            <person name="Zhao L."/>
            <person name="Song Y."/>
            <person name="Li L."/>
            <person name="Gan N."/>
            <person name="Brand J.J."/>
            <person name="Song L."/>
        </authorList>
    </citation>
    <scope>NUCLEOTIDE SEQUENCE [LARGE SCALE GENOMIC DNA]</scope>
    <source>
        <strain evidence="1 2">PCC 7806SL</strain>
    </source>
</reference>
<proteinExistence type="predicted"/>
<keyword evidence="2" id="KW-1185">Reference proteome</keyword>
<protein>
    <submittedName>
        <fullName evidence="1">Uncharacterized protein</fullName>
    </submittedName>
</protein>
<evidence type="ECO:0000313" key="1">
    <source>
        <dbReference type="EMBL" id="ARI84453.1"/>
    </source>
</evidence>
<accession>A0AB33C2A4</accession>
<dbReference type="AlphaFoldDB" id="A0AB33C2A4"/>
<name>A0AB33C2A4_MICA7</name>